<organism evidence="1 2">
    <name type="scientific">Uabimicrobium amorphum</name>
    <dbReference type="NCBI Taxonomy" id="2596890"/>
    <lineage>
        <taxon>Bacteria</taxon>
        <taxon>Pseudomonadati</taxon>
        <taxon>Planctomycetota</taxon>
        <taxon>Candidatus Uabimicrobiia</taxon>
        <taxon>Candidatus Uabimicrobiales</taxon>
        <taxon>Candidatus Uabimicrobiaceae</taxon>
        <taxon>Candidatus Uabimicrobium</taxon>
    </lineage>
</organism>
<name>A0A5S9IMW5_UABAM</name>
<keyword evidence="2" id="KW-1185">Reference proteome</keyword>
<dbReference type="KEGG" id="uam:UABAM_02821"/>
<dbReference type="RefSeq" id="WP_151968616.1">
    <property type="nucleotide sequence ID" value="NZ_AP019860.1"/>
</dbReference>
<reference evidence="1 2" key="1">
    <citation type="submission" date="2019-08" db="EMBL/GenBank/DDBJ databases">
        <title>Complete genome sequence of Candidatus Uab amorphum.</title>
        <authorList>
            <person name="Shiratori T."/>
            <person name="Suzuki S."/>
            <person name="Kakizawa Y."/>
            <person name="Ishida K."/>
        </authorList>
    </citation>
    <scope>NUCLEOTIDE SEQUENCE [LARGE SCALE GENOMIC DNA]</scope>
    <source>
        <strain evidence="1 2">SRT547</strain>
    </source>
</reference>
<sequence length="249" mass="28950">MKVTFILIMVAFISSTQCQEIFDDIKGLENPYVRESFAAENDFIGYEVDKCLERTKLAYKNFPLPSLEKTVTIDIVKKYKIENEDGEKSVEKTSTTEKKVVRQVLTMSIGSYSQLNLKITVSDKTTFDNCLVIYDLTSQGTPKILSTYRSKDNIFRSLDQKFRKENRDREKKTFSYKNNEAFPKVIGLVLISRRAKNYLDMGKYEWKPVPLDSNHLMILGEGVIGFDDYVYKGYRSVIVQYYYQQVVNN</sequence>
<protein>
    <submittedName>
        <fullName evidence="1">Uncharacterized protein</fullName>
    </submittedName>
</protein>
<accession>A0A5S9IMW5</accession>
<evidence type="ECO:0000313" key="2">
    <source>
        <dbReference type="Proteomes" id="UP000326354"/>
    </source>
</evidence>
<dbReference type="Proteomes" id="UP000326354">
    <property type="component" value="Chromosome"/>
</dbReference>
<evidence type="ECO:0000313" key="1">
    <source>
        <dbReference type="EMBL" id="BBM84460.1"/>
    </source>
</evidence>
<dbReference type="AlphaFoldDB" id="A0A5S9IMW5"/>
<dbReference type="EMBL" id="AP019860">
    <property type="protein sequence ID" value="BBM84460.1"/>
    <property type="molecule type" value="Genomic_DNA"/>
</dbReference>
<proteinExistence type="predicted"/>
<gene>
    <name evidence="1" type="ORF">UABAM_02821</name>
</gene>